<dbReference type="AlphaFoldDB" id="A0A5N4DW96"/>
<keyword evidence="1" id="KW-0472">Membrane</keyword>
<name>A0A5N4DW96_CAMDR</name>
<keyword evidence="3" id="KW-1185">Reference proteome</keyword>
<gene>
    <name evidence="2" type="ORF">Cadr_000010273</name>
</gene>
<protein>
    <submittedName>
        <fullName evidence="2">Hairy/enhancer-of-split related with YRPW motif protein 2</fullName>
    </submittedName>
</protein>
<dbReference type="EMBL" id="JWIN03000008">
    <property type="protein sequence ID" value="KAB1275326.1"/>
    <property type="molecule type" value="Genomic_DNA"/>
</dbReference>
<evidence type="ECO:0000313" key="2">
    <source>
        <dbReference type="EMBL" id="KAB1275326.1"/>
    </source>
</evidence>
<evidence type="ECO:0000313" key="3">
    <source>
        <dbReference type="Proteomes" id="UP000299084"/>
    </source>
</evidence>
<keyword evidence="1" id="KW-1133">Transmembrane helix</keyword>
<feature type="transmembrane region" description="Helical" evidence="1">
    <location>
        <begin position="82"/>
        <end position="102"/>
    </location>
</feature>
<organism evidence="2 3">
    <name type="scientific">Camelus dromedarius</name>
    <name type="common">Dromedary</name>
    <name type="synonym">Arabian camel</name>
    <dbReference type="NCBI Taxonomy" id="9838"/>
    <lineage>
        <taxon>Eukaryota</taxon>
        <taxon>Metazoa</taxon>
        <taxon>Chordata</taxon>
        <taxon>Craniata</taxon>
        <taxon>Vertebrata</taxon>
        <taxon>Euteleostomi</taxon>
        <taxon>Mammalia</taxon>
        <taxon>Eutheria</taxon>
        <taxon>Laurasiatheria</taxon>
        <taxon>Artiodactyla</taxon>
        <taxon>Tylopoda</taxon>
        <taxon>Camelidae</taxon>
        <taxon>Camelus</taxon>
    </lineage>
</organism>
<reference evidence="2 3" key="1">
    <citation type="journal article" date="2019" name="Mol. Ecol. Resour.">
        <title>Improving Illumina assemblies with Hi-C and long reads: an example with the North African dromedary.</title>
        <authorList>
            <person name="Elbers J.P."/>
            <person name="Rogers M.F."/>
            <person name="Perelman P.L."/>
            <person name="Proskuryakova A.A."/>
            <person name="Serdyukova N.A."/>
            <person name="Johnson W.E."/>
            <person name="Horin P."/>
            <person name="Corander J."/>
            <person name="Murphy D."/>
            <person name="Burger P.A."/>
        </authorList>
    </citation>
    <scope>NUCLEOTIDE SEQUENCE [LARGE SCALE GENOMIC DNA]</scope>
    <source>
        <strain evidence="2">Drom800</strain>
        <tissue evidence="2">Blood</tissue>
    </source>
</reference>
<proteinExistence type="predicted"/>
<accession>A0A5N4DW96</accession>
<dbReference type="Proteomes" id="UP000299084">
    <property type="component" value="Unassembled WGS sequence"/>
</dbReference>
<comment type="caution">
    <text evidence="2">The sequence shown here is derived from an EMBL/GenBank/DDBJ whole genome shotgun (WGS) entry which is preliminary data.</text>
</comment>
<evidence type="ECO:0000256" key="1">
    <source>
        <dbReference type="SAM" id="Phobius"/>
    </source>
</evidence>
<sequence length="133" mass="14790">MKRPCEENDLESDMDETIDVGSENNYSGQSTSSVIRSIPTTTSQIMARKKGEGLCKVRKSRNMQMTVDHLECSRQPGVKMAILLRTCKNIALTITIFFLVLVGEVPGKYMDRTIPARASDVLNGEEKAVTEFS</sequence>
<keyword evidence="1" id="KW-0812">Transmembrane</keyword>